<dbReference type="OrthoDB" id="10556305at2759"/>
<organism evidence="1 2">
    <name type="scientific">Ajellomyces capsulatus</name>
    <name type="common">Darling's disease fungus</name>
    <name type="synonym">Histoplasma capsulatum</name>
    <dbReference type="NCBI Taxonomy" id="5037"/>
    <lineage>
        <taxon>Eukaryota</taxon>
        <taxon>Fungi</taxon>
        <taxon>Dikarya</taxon>
        <taxon>Ascomycota</taxon>
        <taxon>Pezizomycotina</taxon>
        <taxon>Eurotiomycetes</taxon>
        <taxon>Eurotiomycetidae</taxon>
        <taxon>Onygenales</taxon>
        <taxon>Ajellomycetaceae</taxon>
        <taxon>Histoplasma</taxon>
    </lineage>
</organism>
<evidence type="ECO:0000313" key="2">
    <source>
        <dbReference type="Proteomes" id="UP000663671"/>
    </source>
</evidence>
<accession>A0A8A1MEQ6</accession>
<dbReference type="EMBL" id="CP069114">
    <property type="protein sequence ID" value="QSS64385.1"/>
    <property type="molecule type" value="Genomic_DNA"/>
</dbReference>
<sequence>MWPIFELLVRSENLNPHENHLCSQYGLRRIHLPKGLSPPTSSSASLITLGNLLEEKTCNHSKLGGYLARSIVSKVKSWRIRLEGGSMPLQARGRQQQTKWRLQAVVEAHNAAKNYWDPCILASWSEDEMACRILKVWRISGRHPSPPRSALTYNLQTFWCFGGFGLEGTLQGTLKLQAIILVDLDNLSRLRLYTLNNLERAAPSALGCKDLPMCNTNSVDPNGKEKATDTDM</sequence>
<protein>
    <submittedName>
        <fullName evidence="1">Uncharacterized protein</fullName>
    </submittedName>
</protein>
<proteinExistence type="predicted"/>
<evidence type="ECO:0000313" key="1">
    <source>
        <dbReference type="EMBL" id="QSS64385.1"/>
    </source>
</evidence>
<name>A0A8A1MEQ6_AJECA</name>
<gene>
    <name evidence="1" type="ORF">I7I51_01452</name>
</gene>
<dbReference type="VEuPathDB" id="FungiDB:I7I51_01452"/>
<dbReference type="Proteomes" id="UP000663671">
    <property type="component" value="Chromosome 1"/>
</dbReference>
<dbReference type="AlphaFoldDB" id="A0A8A1MEQ6"/>
<reference evidence="1" key="1">
    <citation type="submission" date="2021-01" db="EMBL/GenBank/DDBJ databases">
        <title>Chromosome-level genome assembly of a human fungal pathogen reveals clustering of transcriptionally co-regulated genes.</title>
        <authorList>
            <person name="Voorhies M."/>
            <person name="Cohen S."/>
            <person name="Shea T.P."/>
            <person name="Petrus S."/>
            <person name="Munoz J.F."/>
            <person name="Poplawski S."/>
            <person name="Goldman W.E."/>
            <person name="Michael T."/>
            <person name="Cuomo C.A."/>
            <person name="Sil A."/>
            <person name="Beyhan S."/>
        </authorList>
    </citation>
    <scope>NUCLEOTIDE SEQUENCE</scope>
    <source>
        <strain evidence="1">WU24</strain>
    </source>
</reference>